<dbReference type="RefSeq" id="WP_080021472.1">
    <property type="nucleotide sequence ID" value="NZ_LTAY01000006.1"/>
</dbReference>
<dbReference type="Gene3D" id="3.90.1640.10">
    <property type="entry name" value="inorganic pyrophosphatase (n-terminal core)"/>
    <property type="match status" value="1"/>
</dbReference>
<proteinExistence type="predicted"/>
<dbReference type="InterPro" id="IPR001667">
    <property type="entry name" value="DDH_dom"/>
</dbReference>
<gene>
    <name evidence="3" type="primary">nrnA_1</name>
    <name evidence="3" type="ORF">CLTHE_00090</name>
</gene>
<dbReference type="PANTHER" id="PTHR47618">
    <property type="entry name" value="BIFUNCTIONAL OLIGORIBONUCLEASE AND PAP PHOSPHATASE NRNA"/>
    <property type="match status" value="1"/>
</dbReference>
<dbReference type="InterPro" id="IPR051319">
    <property type="entry name" value="Oligoribo/pAp-PDE_c-di-AMP_PDE"/>
</dbReference>
<dbReference type="SUPFAM" id="SSF64182">
    <property type="entry name" value="DHH phosphoesterases"/>
    <property type="match status" value="1"/>
</dbReference>
<evidence type="ECO:0000313" key="3">
    <source>
        <dbReference type="EMBL" id="OPX51221.1"/>
    </source>
</evidence>
<comment type="caution">
    <text evidence="3">The sequence shown here is derived from an EMBL/GenBank/DDBJ whole genome shotgun (WGS) entry which is preliminary data.</text>
</comment>
<organism evidence="3 4">
    <name type="scientific">Clostridium thermobutyricum DSM 4928</name>
    <dbReference type="NCBI Taxonomy" id="1121339"/>
    <lineage>
        <taxon>Bacteria</taxon>
        <taxon>Bacillati</taxon>
        <taxon>Bacillota</taxon>
        <taxon>Clostridia</taxon>
        <taxon>Eubacteriales</taxon>
        <taxon>Clostridiaceae</taxon>
        <taxon>Clostridium</taxon>
    </lineage>
</organism>
<sequence>MSLKEIGKKILESNKIGITFHVSPDGDAMGSALALLNALRYLNKDAYIISKDIIGENLEFLPLGKEVDGTIRCPEEDTDLVVSLDCGNFERVSADLSSYKGALINVDHHISNEQYGNLNYVDTNAASTGEIVFELIKVLGIKFNDKTEISKKIGTCIYTTLVTDTGSFRHSNVTERTHRIASELIAVGVNNTNIYKNLFDNRAMKKLNLMGYAFENAKLFLNGKVIVVGLSEEILKKYDCEQEDTSDIIGNLLSVKNVEVAVLLKETSEGTKASLRSKNDFDVREVAEAFGGGGHIKASGVMQKGVFLEDAKNNILNKIESELKEWKA</sequence>
<feature type="domain" description="DHHA1" evidence="2">
    <location>
        <begin position="223"/>
        <end position="325"/>
    </location>
</feature>
<dbReference type="PANTHER" id="PTHR47618:SF1">
    <property type="entry name" value="BIFUNCTIONAL OLIGORIBONUCLEASE AND PAP PHOSPHATASE NRNA"/>
    <property type="match status" value="1"/>
</dbReference>
<dbReference type="EC" id="3.1.3.7" evidence="3"/>
<keyword evidence="3" id="KW-0378">Hydrolase</keyword>
<dbReference type="Pfam" id="PF02272">
    <property type="entry name" value="DHHA1"/>
    <property type="match status" value="1"/>
</dbReference>
<name>A0A1V4SZD8_9CLOT</name>
<evidence type="ECO:0000259" key="2">
    <source>
        <dbReference type="Pfam" id="PF02272"/>
    </source>
</evidence>
<dbReference type="InterPro" id="IPR003156">
    <property type="entry name" value="DHHA1_dom"/>
</dbReference>
<evidence type="ECO:0000313" key="4">
    <source>
        <dbReference type="Proteomes" id="UP000191448"/>
    </source>
</evidence>
<dbReference type="OrthoDB" id="9803668at2"/>
<evidence type="ECO:0000259" key="1">
    <source>
        <dbReference type="Pfam" id="PF01368"/>
    </source>
</evidence>
<protein>
    <submittedName>
        <fullName evidence="3">Bifunctional oligoribonuclease and PAP phosphatase NrnA</fullName>
        <ecNumber evidence="3">3.1.-.-</ecNumber>
        <ecNumber evidence="3">3.1.3.7</ecNumber>
    </submittedName>
</protein>
<accession>A0A1V4SZD8</accession>
<dbReference type="Gene3D" id="3.10.310.30">
    <property type="match status" value="1"/>
</dbReference>
<dbReference type="Pfam" id="PF01368">
    <property type="entry name" value="DHH"/>
    <property type="match status" value="1"/>
</dbReference>
<dbReference type="AlphaFoldDB" id="A0A1V4SZD8"/>
<dbReference type="EC" id="3.1.-.-" evidence="3"/>
<dbReference type="GO" id="GO:0003676">
    <property type="term" value="F:nucleic acid binding"/>
    <property type="evidence" value="ECO:0007669"/>
    <property type="project" value="InterPro"/>
</dbReference>
<feature type="domain" description="DDH" evidence="1">
    <location>
        <begin position="15"/>
        <end position="159"/>
    </location>
</feature>
<dbReference type="EMBL" id="LTAY01000006">
    <property type="protein sequence ID" value="OPX51221.1"/>
    <property type="molecule type" value="Genomic_DNA"/>
</dbReference>
<dbReference type="GO" id="GO:0008441">
    <property type="term" value="F:3'(2'),5'-bisphosphate nucleotidase activity"/>
    <property type="evidence" value="ECO:0007669"/>
    <property type="project" value="UniProtKB-EC"/>
</dbReference>
<dbReference type="InterPro" id="IPR038763">
    <property type="entry name" value="DHH_sf"/>
</dbReference>
<reference evidence="3 4" key="1">
    <citation type="submission" date="2016-02" db="EMBL/GenBank/DDBJ databases">
        <title>Genome sequence of Clostridium thermobutyricum DSM 4928.</title>
        <authorList>
            <person name="Poehlein A."/>
            <person name="Daniel R."/>
        </authorList>
    </citation>
    <scope>NUCLEOTIDE SEQUENCE [LARGE SCALE GENOMIC DNA]</scope>
    <source>
        <strain evidence="3 4">DSM 4928</strain>
    </source>
</reference>
<dbReference type="Proteomes" id="UP000191448">
    <property type="component" value="Unassembled WGS sequence"/>
</dbReference>